<reference evidence="2 3" key="1">
    <citation type="journal article" date="2019" name="Commun. Biol.">
        <title>The bagworm genome reveals a unique fibroin gene that provides high tensile strength.</title>
        <authorList>
            <person name="Kono N."/>
            <person name="Nakamura H."/>
            <person name="Ohtoshi R."/>
            <person name="Tomita M."/>
            <person name="Numata K."/>
            <person name="Arakawa K."/>
        </authorList>
    </citation>
    <scope>NUCLEOTIDE SEQUENCE [LARGE SCALE GENOMIC DNA]</scope>
</reference>
<keyword evidence="2" id="KW-0675">Receptor</keyword>
<dbReference type="Proteomes" id="UP000299102">
    <property type="component" value="Unassembled WGS sequence"/>
</dbReference>
<feature type="non-terminal residue" evidence="2">
    <location>
        <position position="1"/>
    </location>
</feature>
<keyword evidence="1" id="KW-0472">Membrane</keyword>
<keyword evidence="1" id="KW-1133">Transmembrane helix</keyword>
<evidence type="ECO:0000313" key="2">
    <source>
        <dbReference type="EMBL" id="GBP92290.1"/>
    </source>
</evidence>
<gene>
    <name evidence="2" type="primary">TrpA1</name>
    <name evidence="2" type="ORF">EVAR_103689_1</name>
</gene>
<dbReference type="OrthoDB" id="1661883at2759"/>
<dbReference type="AlphaFoldDB" id="A0A4C1ZWB5"/>
<proteinExistence type="predicted"/>
<keyword evidence="1" id="KW-0812">Transmembrane</keyword>
<sequence>RVVPTTEPDEGKTSELSIPLPALNIKYSFKHYQRSKTEIDALRLALNQPKYRPEPLCVINVSAVPLLGRGAQLACAVWIRFVYRQNTQYLMYHTLLDINSVLFGSHSLSRVIIKPGNGSAWTRRALAHPLSQKYLQMKWNSYGKYFHLANLLFYSIFLIFVTVFSAMLMALGNPSTNTVVKSADLAGRLVPNESVTLLNITTSTTTESNFSIPEYSKLDHSHKSKKEI</sequence>
<comment type="caution">
    <text evidence="2">The sequence shown here is derived from an EMBL/GenBank/DDBJ whole genome shotgun (WGS) entry which is preliminary data.</text>
</comment>
<evidence type="ECO:0000256" key="1">
    <source>
        <dbReference type="SAM" id="Phobius"/>
    </source>
</evidence>
<name>A0A4C1ZWB5_EUMVA</name>
<dbReference type="EMBL" id="BGZK01002259">
    <property type="protein sequence ID" value="GBP92290.1"/>
    <property type="molecule type" value="Genomic_DNA"/>
</dbReference>
<dbReference type="STRING" id="151549.A0A4C1ZWB5"/>
<organism evidence="2 3">
    <name type="scientific">Eumeta variegata</name>
    <name type="common">Bagworm moth</name>
    <name type="synonym">Eumeta japonica</name>
    <dbReference type="NCBI Taxonomy" id="151549"/>
    <lineage>
        <taxon>Eukaryota</taxon>
        <taxon>Metazoa</taxon>
        <taxon>Ecdysozoa</taxon>
        <taxon>Arthropoda</taxon>
        <taxon>Hexapoda</taxon>
        <taxon>Insecta</taxon>
        <taxon>Pterygota</taxon>
        <taxon>Neoptera</taxon>
        <taxon>Endopterygota</taxon>
        <taxon>Lepidoptera</taxon>
        <taxon>Glossata</taxon>
        <taxon>Ditrysia</taxon>
        <taxon>Tineoidea</taxon>
        <taxon>Psychidae</taxon>
        <taxon>Oiketicinae</taxon>
        <taxon>Eumeta</taxon>
    </lineage>
</organism>
<evidence type="ECO:0000313" key="3">
    <source>
        <dbReference type="Proteomes" id="UP000299102"/>
    </source>
</evidence>
<feature type="transmembrane region" description="Helical" evidence="1">
    <location>
        <begin position="151"/>
        <end position="172"/>
    </location>
</feature>
<keyword evidence="3" id="KW-1185">Reference proteome</keyword>
<protein>
    <submittedName>
        <fullName evidence="2">Transient receptor potential cation channel subfamily A member 1</fullName>
    </submittedName>
</protein>
<accession>A0A4C1ZWB5</accession>